<protein>
    <recommendedName>
        <fullName evidence="3">Protein-glutamine gamma-glutamyltransferase-like C-terminal domain-containing protein</fullName>
    </recommendedName>
</protein>
<comment type="caution">
    <text evidence="4">The sequence shown here is derived from an EMBL/GenBank/DDBJ whole genome shotgun (WGS) entry which is preliminary data.</text>
</comment>
<keyword evidence="2" id="KW-0472">Membrane</keyword>
<dbReference type="InterPro" id="IPR025403">
    <property type="entry name" value="TgpA-like_C"/>
</dbReference>
<proteinExistence type="predicted"/>
<dbReference type="EMBL" id="LQYE01000030">
    <property type="protein sequence ID" value="OAT67381.1"/>
    <property type="molecule type" value="Genomic_DNA"/>
</dbReference>
<keyword evidence="2" id="KW-0812">Transmembrane</keyword>
<feature type="region of interest" description="Disordered" evidence="1">
    <location>
        <begin position="43"/>
        <end position="77"/>
    </location>
</feature>
<feature type="domain" description="Protein-glutamine gamma-glutamyltransferase-like C-terminal" evidence="3">
    <location>
        <begin position="153"/>
        <end position="222"/>
    </location>
</feature>
<dbReference type="Pfam" id="PF13559">
    <property type="entry name" value="DUF4129"/>
    <property type="match status" value="1"/>
</dbReference>
<evidence type="ECO:0000256" key="1">
    <source>
        <dbReference type="SAM" id="MobiDB-lite"/>
    </source>
</evidence>
<gene>
    <name evidence="4" type="ORF">AWB85_13465</name>
</gene>
<sequence>MPLPQESPPYLRLRGLTRREALIAAATVLVLVGTVWTSLHLIGPARHGPPPEPASRSSEPRAPDAESHTPGAVSPRQDPALPMVALALVLGGIAVAVFVLRRRDTDDADAETDPSAEPGAAAGTSRSLAQLVELGLAEVAEPGRDPRASIIACYAAMEQGLTAAPEAAPLASDTPSEVLQRAVHIGALQSAAGTRLVSLFSEARFSPHEMTQADRQAAARWLQAVLDDLRSRQ</sequence>
<feature type="transmembrane region" description="Helical" evidence="2">
    <location>
        <begin position="21"/>
        <end position="42"/>
    </location>
</feature>
<accession>A0A179V8R6</accession>
<evidence type="ECO:0000313" key="5">
    <source>
        <dbReference type="Proteomes" id="UP000186919"/>
    </source>
</evidence>
<dbReference type="Proteomes" id="UP000186919">
    <property type="component" value="Unassembled WGS sequence"/>
</dbReference>
<dbReference type="AlphaFoldDB" id="A0A179V8R6"/>
<feature type="compositionally biased region" description="Basic and acidic residues" evidence="1">
    <location>
        <begin position="58"/>
        <end position="67"/>
    </location>
</feature>
<name>A0A179V8R6_9MYCO</name>
<keyword evidence="2" id="KW-1133">Transmembrane helix</keyword>
<organism evidence="4 5">
    <name type="scientific">Mycobacteroides immunogenum</name>
    <dbReference type="NCBI Taxonomy" id="83262"/>
    <lineage>
        <taxon>Bacteria</taxon>
        <taxon>Bacillati</taxon>
        <taxon>Actinomycetota</taxon>
        <taxon>Actinomycetes</taxon>
        <taxon>Mycobacteriales</taxon>
        <taxon>Mycobacteriaceae</taxon>
        <taxon>Mycobacteroides</taxon>
    </lineage>
</organism>
<evidence type="ECO:0000259" key="3">
    <source>
        <dbReference type="Pfam" id="PF13559"/>
    </source>
</evidence>
<feature type="transmembrane region" description="Helical" evidence="2">
    <location>
        <begin position="80"/>
        <end position="100"/>
    </location>
</feature>
<evidence type="ECO:0000313" key="4">
    <source>
        <dbReference type="EMBL" id="OAT67381.1"/>
    </source>
</evidence>
<reference evidence="4 5" key="1">
    <citation type="submission" date="2016-01" db="EMBL/GenBank/DDBJ databases">
        <title>Mycobacterium immunogenum strain CD11_6 genome sequencing and assembly.</title>
        <authorList>
            <person name="Kaur G."/>
            <person name="Nair G.R."/>
            <person name="Mayilraj S."/>
        </authorList>
    </citation>
    <scope>NUCLEOTIDE SEQUENCE [LARGE SCALE GENOMIC DNA]</scope>
    <source>
        <strain evidence="4 5">CD11-6</strain>
    </source>
</reference>
<evidence type="ECO:0000256" key="2">
    <source>
        <dbReference type="SAM" id="Phobius"/>
    </source>
</evidence>